<dbReference type="RefSeq" id="WP_204636939.1">
    <property type="nucleotide sequence ID" value="NZ_JADIKC010000007.1"/>
</dbReference>
<evidence type="ECO:0000256" key="1">
    <source>
        <dbReference type="SAM" id="SignalP"/>
    </source>
</evidence>
<proteinExistence type="predicted"/>
<sequence>MRYLPWLASFLFLSLAGQLAMAGECPLDLQLTGSPDVILQQLKELPVMSAEQQTERKPLFGHCDYKTSTFMQFNGAPTGMCSVAGYPVIASAVEIVDSSSAVVAQSYLIPKSEAALRAVDATIKKIATPLSPAEYPEALRRPNAYTLIDIAYAKNDDLWIISHKYWEPNEAHSLPDYYVLMHVRRPWLTFALRDTNKCMALPQADKH</sequence>
<reference evidence="2 3" key="1">
    <citation type="submission" date="2020-10" db="EMBL/GenBank/DDBJ databases">
        <title>Phylogeny of dyella-like bacteria.</title>
        <authorList>
            <person name="Fu J."/>
        </authorList>
    </citation>
    <scope>NUCLEOTIDE SEQUENCE [LARGE SCALE GENOMIC DNA]</scope>
    <source>
        <strain evidence="2 3">THG-B117</strain>
    </source>
</reference>
<comment type="caution">
    <text evidence="2">The sequence shown here is derived from an EMBL/GenBank/DDBJ whole genome shotgun (WGS) entry which is preliminary data.</text>
</comment>
<gene>
    <name evidence="2" type="ORF">ISP20_15060</name>
</gene>
<dbReference type="Proteomes" id="UP001430065">
    <property type="component" value="Unassembled WGS sequence"/>
</dbReference>
<keyword evidence="1" id="KW-0732">Signal</keyword>
<keyword evidence="3" id="KW-1185">Reference proteome</keyword>
<feature type="signal peptide" evidence="1">
    <location>
        <begin position="1"/>
        <end position="22"/>
    </location>
</feature>
<protein>
    <submittedName>
        <fullName evidence="2">Uncharacterized protein</fullName>
    </submittedName>
</protein>
<evidence type="ECO:0000313" key="3">
    <source>
        <dbReference type="Proteomes" id="UP001430065"/>
    </source>
</evidence>
<dbReference type="EMBL" id="JADIKC010000007">
    <property type="protein sequence ID" value="MBM7122484.1"/>
    <property type="molecule type" value="Genomic_DNA"/>
</dbReference>
<accession>A0ABS2JU01</accession>
<organism evidence="2 3">
    <name type="scientific">Dyella kyungheensis</name>
    <dbReference type="NCBI Taxonomy" id="1242174"/>
    <lineage>
        <taxon>Bacteria</taxon>
        <taxon>Pseudomonadati</taxon>
        <taxon>Pseudomonadota</taxon>
        <taxon>Gammaproteobacteria</taxon>
        <taxon>Lysobacterales</taxon>
        <taxon>Rhodanobacteraceae</taxon>
        <taxon>Dyella</taxon>
    </lineage>
</organism>
<evidence type="ECO:0000313" key="2">
    <source>
        <dbReference type="EMBL" id="MBM7122484.1"/>
    </source>
</evidence>
<feature type="chain" id="PRO_5046659321" evidence="1">
    <location>
        <begin position="23"/>
        <end position="207"/>
    </location>
</feature>
<name>A0ABS2JU01_9GAMM</name>